<feature type="chain" id="PRO_5003194291" evidence="2">
    <location>
        <begin position="18"/>
        <end position="177"/>
    </location>
</feature>
<accession>E4ZLP9</accession>
<dbReference type="EMBL" id="FP929094">
    <property type="protein sequence ID" value="CBX92729.1"/>
    <property type="molecule type" value="Genomic_DNA"/>
</dbReference>
<dbReference type="RefSeq" id="XP_003836094.1">
    <property type="nucleotide sequence ID" value="XM_003836046.1"/>
</dbReference>
<dbReference type="Proteomes" id="UP000002668">
    <property type="component" value="Genome"/>
</dbReference>
<dbReference type="AlphaFoldDB" id="E4ZLP9"/>
<dbReference type="OrthoDB" id="5429002at2759"/>
<proteinExistence type="predicted"/>
<dbReference type="VEuPathDB" id="FungiDB:LEMA_P054350.1"/>
<organism evidence="4">
    <name type="scientific">Leptosphaeria maculans (strain JN3 / isolate v23.1.3 / race Av1-4-5-6-7-8)</name>
    <name type="common">Blackleg fungus</name>
    <name type="synonym">Phoma lingam</name>
    <dbReference type="NCBI Taxonomy" id="985895"/>
    <lineage>
        <taxon>Eukaryota</taxon>
        <taxon>Fungi</taxon>
        <taxon>Dikarya</taxon>
        <taxon>Ascomycota</taxon>
        <taxon>Pezizomycotina</taxon>
        <taxon>Dothideomycetes</taxon>
        <taxon>Pleosporomycetidae</taxon>
        <taxon>Pleosporales</taxon>
        <taxon>Pleosporineae</taxon>
        <taxon>Leptosphaeriaceae</taxon>
        <taxon>Plenodomus</taxon>
        <taxon>Plenodomus lingam/Leptosphaeria maculans species complex</taxon>
    </lineage>
</organism>
<sequence length="177" mass="17054">MRSSIFVSAAAFALASAQTPDSFPQTAYLTQTNSLGVVTGGPAVVTAIPSQPAPDTSIPAQPPVVTSQPIPDNIPAVGTGLHTLILPGTGSAFNQTRTVTVSANNSTTIILTPSTTSSGPDATGSGASGSGATRSGAQTGSQTGSGATASATGAAARNFNAAAGGILGFGAFMAAFL</sequence>
<reference evidence="4" key="1">
    <citation type="journal article" date="2011" name="Nat. Commun.">
        <title>Effector diversification within compartments of the Leptosphaeria maculans genome affected by Repeat-Induced Point mutations.</title>
        <authorList>
            <person name="Rouxel T."/>
            <person name="Grandaubert J."/>
            <person name="Hane J.K."/>
            <person name="Hoede C."/>
            <person name="van de Wouw A.P."/>
            <person name="Couloux A."/>
            <person name="Dominguez V."/>
            <person name="Anthouard V."/>
            <person name="Bally P."/>
            <person name="Bourras S."/>
            <person name="Cozijnsen A.J."/>
            <person name="Ciuffetti L.M."/>
            <person name="Degrave A."/>
            <person name="Dilmaghani A."/>
            <person name="Duret L."/>
            <person name="Fudal I."/>
            <person name="Goodwin S.B."/>
            <person name="Gout L."/>
            <person name="Glaser N."/>
            <person name="Linglin J."/>
            <person name="Kema G.H.J."/>
            <person name="Lapalu N."/>
            <person name="Lawrence C.B."/>
            <person name="May K."/>
            <person name="Meyer M."/>
            <person name="Ollivier B."/>
            <person name="Poulain J."/>
            <person name="Schoch C.L."/>
            <person name="Simon A."/>
            <person name="Spatafora J.W."/>
            <person name="Stachowiak A."/>
            <person name="Turgeon B.G."/>
            <person name="Tyler B.M."/>
            <person name="Vincent D."/>
            <person name="Weissenbach J."/>
            <person name="Amselem J."/>
            <person name="Quesneville H."/>
            <person name="Oliver R.P."/>
            <person name="Wincker P."/>
            <person name="Balesdent M.-H."/>
            <person name="Howlett B.J."/>
        </authorList>
    </citation>
    <scope>NUCLEOTIDE SEQUENCE [LARGE SCALE GENOMIC DNA]</scope>
    <source>
        <strain evidence="4">JN3 / isolate v23.1.3 / race Av1-4-5-6-7-8</strain>
    </source>
</reference>
<evidence type="ECO:0000313" key="3">
    <source>
        <dbReference type="EMBL" id="CBX92729.1"/>
    </source>
</evidence>
<dbReference type="OMA" id="QTSYLAM"/>
<feature type="region of interest" description="Disordered" evidence="1">
    <location>
        <begin position="110"/>
        <end position="149"/>
    </location>
</feature>
<evidence type="ECO:0000256" key="2">
    <source>
        <dbReference type="SAM" id="SignalP"/>
    </source>
</evidence>
<keyword evidence="2" id="KW-0732">Signal</keyword>
<name>E4ZLP9_LEPMJ</name>
<dbReference type="eggNOG" id="ENOG502T16X">
    <property type="taxonomic scope" value="Eukaryota"/>
</dbReference>
<dbReference type="GeneID" id="13287230"/>
<dbReference type="HOGENOM" id="CLU_1496763_0_0_1"/>
<protein>
    <submittedName>
        <fullName evidence="3">Predicted protein</fullName>
    </submittedName>
</protein>
<gene>
    <name evidence="3" type="ORF">LEMA_P054350.1</name>
</gene>
<evidence type="ECO:0000256" key="1">
    <source>
        <dbReference type="SAM" id="MobiDB-lite"/>
    </source>
</evidence>
<feature type="signal peptide" evidence="2">
    <location>
        <begin position="1"/>
        <end position="17"/>
    </location>
</feature>
<dbReference type="InParanoid" id="E4ZLP9"/>
<keyword evidence="4" id="KW-1185">Reference proteome</keyword>
<evidence type="ECO:0000313" key="4">
    <source>
        <dbReference type="Proteomes" id="UP000002668"/>
    </source>
</evidence>